<evidence type="ECO:0000256" key="1">
    <source>
        <dbReference type="SAM" id="MobiDB-lite"/>
    </source>
</evidence>
<keyword evidence="3" id="KW-1185">Reference proteome</keyword>
<dbReference type="RefSeq" id="WP_099788878.1">
    <property type="nucleotide sequence ID" value="NZ_JBHLYV010000004.1"/>
</dbReference>
<dbReference type="Proteomes" id="UP000230390">
    <property type="component" value="Unassembled WGS sequence"/>
</dbReference>
<sequence>MRFKKRLLPVLAIAALAIVAWLVHGDDRAASMPAAVPLATSMARAPLPPGPVPVASALPAPSRRQLLAQNLQLVEHTYCSYLASSRYPHTSRPIAEQPDQVYPNAPVTEANPMRLEGGGSDLKVQIQTSQSRVYMAAGEAVAFSLRAVDADGRVLPLVVTRALAQGMAFNGARPGAQVQLAFADDGTLADPVAGDGAFAAVLAPNQSALASFNGTIRTDVRFTVAGRAGAVMFDIIYSPELPATWSGQVREAVEDGSLNFYLTADVRRAGRYVVTGRVDDANGRPFALATFNDVLAAGQREVRLTTFGKLLRDGQPALPLTLRDVDGYLLKEDADPDRALMPRLEGRAFVGKPHPLTAFSDAEWQSEERSRYLAEFGKDLRQARQALAAADPAAPLPPGACTEAAANQP</sequence>
<proteinExistence type="predicted"/>
<accession>A0A2G8TFV4</accession>
<dbReference type="AlphaFoldDB" id="A0A2G8TFV4"/>
<name>A0A2G8TFV4_9BURK</name>
<protein>
    <submittedName>
        <fullName evidence="2">Uncharacterized protein</fullName>
    </submittedName>
</protein>
<dbReference type="OrthoDB" id="9149079at2"/>
<evidence type="ECO:0000313" key="2">
    <source>
        <dbReference type="EMBL" id="PIL44819.1"/>
    </source>
</evidence>
<reference evidence="2 3" key="1">
    <citation type="submission" date="2017-10" db="EMBL/GenBank/DDBJ databases">
        <title>Massilia psychrophilum sp. nov., a novel purple-pigmented bacterium isolated from Tianshan glacier, Xinjiang Municipality, China.</title>
        <authorList>
            <person name="Wang H."/>
        </authorList>
    </citation>
    <scope>NUCLEOTIDE SEQUENCE [LARGE SCALE GENOMIC DNA]</scope>
    <source>
        <strain evidence="2 3">JCM 30074</strain>
    </source>
</reference>
<feature type="region of interest" description="Disordered" evidence="1">
    <location>
        <begin position="390"/>
        <end position="409"/>
    </location>
</feature>
<organism evidence="2 3">
    <name type="scientific">Massilia eurypsychrophila</name>
    <dbReference type="NCBI Taxonomy" id="1485217"/>
    <lineage>
        <taxon>Bacteria</taxon>
        <taxon>Pseudomonadati</taxon>
        <taxon>Pseudomonadota</taxon>
        <taxon>Betaproteobacteria</taxon>
        <taxon>Burkholderiales</taxon>
        <taxon>Oxalobacteraceae</taxon>
        <taxon>Telluria group</taxon>
        <taxon>Massilia</taxon>
    </lineage>
</organism>
<evidence type="ECO:0000313" key="3">
    <source>
        <dbReference type="Proteomes" id="UP000230390"/>
    </source>
</evidence>
<gene>
    <name evidence="2" type="ORF">CR105_13030</name>
</gene>
<dbReference type="EMBL" id="PDOC01000006">
    <property type="protein sequence ID" value="PIL44819.1"/>
    <property type="molecule type" value="Genomic_DNA"/>
</dbReference>
<comment type="caution">
    <text evidence="2">The sequence shown here is derived from an EMBL/GenBank/DDBJ whole genome shotgun (WGS) entry which is preliminary data.</text>
</comment>